<gene>
    <name evidence="1" type="ORF">K488DRAFT_87143</name>
</gene>
<dbReference type="EMBL" id="MU273593">
    <property type="protein sequence ID" value="KAI0031083.1"/>
    <property type="molecule type" value="Genomic_DNA"/>
</dbReference>
<keyword evidence="2" id="KW-1185">Reference proteome</keyword>
<dbReference type="Proteomes" id="UP000814128">
    <property type="component" value="Unassembled WGS sequence"/>
</dbReference>
<sequence length="410" mass="46686">MSLDEFLSREPDSIAHLQEVLLDIDQVQYASIIRTLVADAAIRVMSTNRLVTLEITGASSWSGILPGSIPFPHSLKHLYLRNTDVSFFRTIVESAKDTSITTLHAYFLDRHVHSGVADCLWPLHQSTNLKELRLEGHFDGFHPSSSSILPAVSTLFFGFTRRPSTGELVHMFPALKHLHFIPRLWYQPESEVRFEEYKEINRLDQRRSIWPRLETLSGLHLSLSITSVFSPISHLILEVIDLPSVSVAWSIMNKYRPFKVTFVACPRFLHNLVYQDDLVHETFDTANLDFLRGMAFALDDPYILFLDRELTQRTVLVVRLAKVPYFEIAYTRSKRLRGVAPPDNASDRALAEVAQQLAALCPSVQLLGLDTLNRGMTFWQVINRDYDYATVALMRPLDGESFRNSLIGTA</sequence>
<accession>A0ACB8QHN4</accession>
<evidence type="ECO:0000313" key="2">
    <source>
        <dbReference type="Proteomes" id="UP000814128"/>
    </source>
</evidence>
<reference evidence="1" key="1">
    <citation type="submission" date="2021-02" db="EMBL/GenBank/DDBJ databases">
        <authorList>
            <consortium name="DOE Joint Genome Institute"/>
            <person name="Ahrendt S."/>
            <person name="Looney B.P."/>
            <person name="Miyauchi S."/>
            <person name="Morin E."/>
            <person name="Drula E."/>
            <person name="Courty P.E."/>
            <person name="Chicoki N."/>
            <person name="Fauchery L."/>
            <person name="Kohler A."/>
            <person name="Kuo A."/>
            <person name="Labutti K."/>
            <person name="Pangilinan J."/>
            <person name="Lipzen A."/>
            <person name="Riley R."/>
            <person name="Andreopoulos W."/>
            <person name="He G."/>
            <person name="Johnson J."/>
            <person name="Barry K.W."/>
            <person name="Grigoriev I.V."/>
            <person name="Nagy L."/>
            <person name="Hibbett D."/>
            <person name="Henrissat B."/>
            <person name="Matheny P.B."/>
            <person name="Labbe J."/>
            <person name="Martin F."/>
        </authorList>
    </citation>
    <scope>NUCLEOTIDE SEQUENCE</scope>
    <source>
        <strain evidence="1">EC-137</strain>
    </source>
</reference>
<organism evidence="1 2">
    <name type="scientific">Vararia minispora EC-137</name>
    <dbReference type="NCBI Taxonomy" id="1314806"/>
    <lineage>
        <taxon>Eukaryota</taxon>
        <taxon>Fungi</taxon>
        <taxon>Dikarya</taxon>
        <taxon>Basidiomycota</taxon>
        <taxon>Agaricomycotina</taxon>
        <taxon>Agaricomycetes</taxon>
        <taxon>Russulales</taxon>
        <taxon>Lachnocladiaceae</taxon>
        <taxon>Vararia</taxon>
    </lineage>
</organism>
<reference evidence="1" key="2">
    <citation type="journal article" date="2022" name="New Phytol.">
        <title>Evolutionary transition to the ectomycorrhizal habit in the genomes of a hyperdiverse lineage of mushroom-forming fungi.</title>
        <authorList>
            <person name="Looney B."/>
            <person name="Miyauchi S."/>
            <person name="Morin E."/>
            <person name="Drula E."/>
            <person name="Courty P.E."/>
            <person name="Kohler A."/>
            <person name="Kuo A."/>
            <person name="LaButti K."/>
            <person name="Pangilinan J."/>
            <person name="Lipzen A."/>
            <person name="Riley R."/>
            <person name="Andreopoulos W."/>
            <person name="He G."/>
            <person name="Johnson J."/>
            <person name="Nolan M."/>
            <person name="Tritt A."/>
            <person name="Barry K.W."/>
            <person name="Grigoriev I.V."/>
            <person name="Nagy L.G."/>
            <person name="Hibbett D."/>
            <person name="Henrissat B."/>
            <person name="Matheny P.B."/>
            <person name="Labbe J."/>
            <person name="Martin F.M."/>
        </authorList>
    </citation>
    <scope>NUCLEOTIDE SEQUENCE</scope>
    <source>
        <strain evidence="1">EC-137</strain>
    </source>
</reference>
<protein>
    <submittedName>
        <fullName evidence="1">Uncharacterized protein</fullName>
    </submittedName>
</protein>
<proteinExistence type="predicted"/>
<name>A0ACB8QHN4_9AGAM</name>
<evidence type="ECO:0000313" key="1">
    <source>
        <dbReference type="EMBL" id="KAI0031083.1"/>
    </source>
</evidence>
<comment type="caution">
    <text evidence="1">The sequence shown here is derived from an EMBL/GenBank/DDBJ whole genome shotgun (WGS) entry which is preliminary data.</text>
</comment>